<dbReference type="InterPro" id="IPR044560">
    <property type="entry name" value="MOase"/>
</dbReference>
<protein>
    <submittedName>
        <fullName evidence="3">FAD/NAD(P)-binding domain containing protein</fullName>
    </submittedName>
</protein>
<dbReference type="Proteomes" id="UP000237000">
    <property type="component" value="Unassembled WGS sequence"/>
</dbReference>
<dbReference type="GO" id="GO:0004497">
    <property type="term" value="F:monooxygenase activity"/>
    <property type="evidence" value="ECO:0007669"/>
    <property type="project" value="UniProtKB-KW"/>
</dbReference>
<sequence length="164" mass="17778">MLEALSSELPSGTIRYSSNVVAIEESGFFKLVHLVDGTVIKTKVRDALHPTTPDLGQGGCAALEDGVVLARCLGEALLRNSSKKTVNKGVEAEEYKNIEMGLKKYGSERRWRSFDLIATAYVVGYIQQSDGKVSSFSRDKFLAPIMAGLLLKKAAYDSGKLTSS</sequence>
<evidence type="ECO:0000256" key="2">
    <source>
        <dbReference type="ARBA" id="ARBA00023033"/>
    </source>
</evidence>
<dbReference type="PANTHER" id="PTHR45934">
    <property type="entry name" value="FAD/NAD(P)-BINDING OXIDOREDUCTASE FAMILY PROTEIN"/>
    <property type="match status" value="1"/>
</dbReference>
<dbReference type="InParanoid" id="A0A2P5EWP6"/>
<dbReference type="EMBL" id="JXTC01000088">
    <property type="protein sequence ID" value="PON89949.1"/>
    <property type="molecule type" value="Genomic_DNA"/>
</dbReference>
<evidence type="ECO:0000313" key="3">
    <source>
        <dbReference type="EMBL" id="PON89949.1"/>
    </source>
</evidence>
<comment type="caution">
    <text evidence="3">The sequence shown here is derived from an EMBL/GenBank/DDBJ whole genome shotgun (WGS) entry which is preliminary data.</text>
</comment>
<accession>A0A2P5EWP6</accession>
<name>A0A2P5EWP6_TREOI</name>
<dbReference type="SUPFAM" id="SSF51905">
    <property type="entry name" value="FAD/NAD(P)-binding domain"/>
    <property type="match status" value="1"/>
</dbReference>
<dbReference type="STRING" id="63057.A0A2P5EWP6"/>
<gene>
    <name evidence="3" type="ORF">TorRG33x02_142350</name>
</gene>
<dbReference type="AlphaFoldDB" id="A0A2P5EWP6"/>
<organism evidence="3 4">
    <name type="scientific">Trema orientale</name>
    <name type="common">Charcoal tree</name>
    <name type="synonym">Celtis orientalis</name>
    <dbReference type="NCBI Taxonomy" id="63057"/>
    <lineage>
        <taxon>Eukaryota</taxon>
        <taxon>Viridiplantae</taxon>
        <taxon>Streptophyta</taxon>
        <taxon>Embryophyta</taxon>
        <taxon>Tracheophyta</taxon>
        <taxon>Spermatophyta</taxon>
        <taxon>Magnoliopsida</taxon>
        <taxon>eudicotyledons</taxon>
        <taxon>Gunneridae</taxon>
        <taxon>Pentapetalae</taxon>
        <taxon>rosids</taxon>
        <taxon>fabids</taxon>
        <taxon>Rosales</taxon>
        <taxon>Cannabaceae</taxon>
        <taxon>Trema</taxon>
    </lineage>
</organism>
<dbReference type="Gene3D" id="3.50.50.60">
    <property type="entry name" value="FAD/NAD(P)-binding domain"/>
    <property type="match status" value="1"/>
</dbReference>
<proteinExistence type="predicted"/>
<keyword evidence="2" id="KW-0503">Monooxygenase</keyword>
<dbReference type="PANTHER" id="PTHR45934:SF20">
    <property type="entry name" value="MONOOXYGENASE 2-RELATED"/>
    <property type="match status" value="1"/>
</dbReference>
<dbReference type="OrthoDB" id="655030at2759"/>
<dbReference type="InterPro" id="IPR036188">
    <property type="entry name" value="FAD/NAD-bd_sf"/>
</dbReference>
<reference evidence="4" key="1">
    <citation type="submission" date="2016-06" db="EMBL/GenBank/DDBJ databases">
        <title>Parallel loss of symbiosis genes in relatives of nitrogen-fixing non-legume Parasponia.</title>
        <authorList>
            <person name="Van Velzen R."/>
            <person name="Holmer R."/>
            <person name="Bu F."/>
            <person name="Rutten L."/>
            <person name="Van Zeijl A."/>
            <person name="Liu W."/>
            <person name="Santuari L."/>
            <person name="Cao Q."/>
            <person name="Sharma T."/>
            <person name="Shen D."/>
            <person name="Roswanjaya Y."/>
            <person name="Wardhani T."/>
            <person name="Kalhor M.S."/>
            <person name="Jansen J."/>
            <person name="Van den Hoogen J."/>
            <person name="Gungor B."/>
            <person name="Hartog M."/>
            <person name="Hontelez J."/>
            <person name="Verver J."/>
            <person name="Yang W.-C."/>
            <person name="Schijlen E."/>
            <person name="Repin R."/>
            <person name="Schilthuizen M."/>
            <person name="Schranz E."/>
            <person name="Heidstra R."/>
            <person name="Miyata K."/>
            <person name="Fedorova E."/>
            <person name="Kohlen W."/>
            <person name="Bisseling T."/>
            <person name="Smit S."/>
            <person name="Geurts R."/>
        </authorList>
    </citation>
    <scope>NUCLEOTIDE SEQUENCE [LARGE SCALE GENOMIC DNA]</scope>
    <source>
        <strain evidence="4">cv. RG33-2</strain>
    </source>
</reference>
<keyword evidence="1" id="KW-0560">Oxidoreductase</keyword>
<evidence type="ECO:0000256" key="1">
    <source>
        <dbReference type="ARBA" id="ARBA00023002"/>
    </source>
</evidence>
<keyword evidence="4" id="KW-1185">Reference proteome</keyword>
<evidence type="ECO:0000313" key="4">
    <source>
        <dbReference type="Proteomes" id="UP000237000"/>
    </source>
</evidence>